<protein>
    <submittedName>
        <fullName evidence="1">Uncharacterized protein</fullName>
    </submittedName>
</protein>
<accession>A0A0K2UE96</accession>
<dbReference type="AlphaFoldDB" id="A0A0K2UE96"/>
<feature type="non-terminal residue" evidence="1">
    <location>
        <position position="1"/>
    </location>
</feature>
<evidence type="ECO:0000313" key="1">
    <source>
        <dbReference type="EMBL" id="CDW36583.1"/>
    </source>
</evidence>
<dbReference type="EMBL" id="HACA01019222">
    <property type="protein sequence ID" value="CDW36583.1"/>
    <property type="molecule type" value="Transcribed_RNA"/>
</dbReference>
<name>A0A0K2UE96_LEPSM</name>
<sequence>YDGLSPYFSKFYRHFRRQACQFVVHHSLPLHQNEIFGTTVVQHELKEYLVRIHCKFSLSLLKRFSLLGSKNVRYGEFLLLIPPYSKHGNSRLNRPSAILSKIVCSLQSHLYNALSLGSDRSEDLFPSQSFFFFFPFQPFFFVSVRSFLTHNAPKDRYIGL</sequence>
<proteinExistence type="predicted"/>
<reference evidence="1" key="1">
    <citation type="submission" date="2014-05" db="EMBL/GenBank/DDBJ databases">
        <authorList>
            <person name="Chronopoulou M."/>
        </authorList>
    </citation>
    <scope>NUCLEOTIDE SEQUENCE</scope>
    <source>
        <tissue evidence="1">Whole organism</tissue>
    </source>
</reference>
<organism evidence="1">
    <name type="scientific">Lepeophtheirus salmonis</name>
    <name type="common">Salmon louse</name>
    <name type="synonym">Caligus salmonis</name>
    <dbReference type="NCBI Taxonomy" id="72036"/>
    <lineage>
        <taxon>Eukaryota</taxon>
        <taxon>Metazoa</taxon>
        <taxon>Ecdysozoa</taxon>
        <taxon>Arthropoda</taxon>
        <taxon>Crustacea</taxon>
        <taxon>Multicrustacea</taxon>
        <taxon>Hexanauplia</taxon>
        <taxon>Copepoda</taxon>
        <taxon>Siphonostomatoida</taxon>
        <taxon>Caligidae</taxon>
        <taxon>Lepeophtheirus</taxon>
    </lineage>
</organism>